<reference evidence="1 2" key="1">
    <citation type="journal article" date="2022" name="Plant J.">
        <title>Chromosome-level genome of Camellia lanceoleosa provides a valuable resource for understanding genome evolution and self-incompatibility.</title>
        <authorList>
            <person name="Gong W."/>
            <person name="Xiao S."/>
            <person name="Wang L."/>
            <person name="Liao Z."/>
            <person name="Chang Y."/>
            <person name="Mo W."/>
            <person name="Hu G."/>
            <person name="Li W."/>
            <person name="Zhao G."/>
            <person name="Zhu H."/>
            <person name="Hu X."/>
            <person name="Ji K."/>
            <person name="Xiang X."/>
            <person name="Song Q."/>
            <person name="Yuan D."/>
            <person name="Jin S."/>
            <person name="Zhang L."/>
        </authorList>
    </citation>
    <scope>NUCLEOTIDE SEQUENCE [LARGE SCALE GENOMIC DNA]</scope>
    <source>
        <strain evidence="1">SQ_2022a</strain>
    </source>
</reference>
<dbReference type="EMBL" id="CM045769">
    <property type="protein sequence ID" value="KAI7993531.1"/>
    <property type="molecule type" value="Genomic_DNA"/>
</dbReference>
<keyword evidence="2" id="KW-1185">Reference proteome</keyword>
<accession>A0ACC0G1L8</accession>
<gene>
    <name evidence="1" type="ORF">LOK49_LG11G01862</name>
</gene>
<evidence type="ECO:0000313" key="2">
    <source>
        <dbReference type="Proteomes" id="UP001060215"/>
    </source>
</evidence>
<name>A0ACC0G1L8_9ERIC</name>
<proteinExistence type="predicted"/>
<organism evidence="1 2">
    <name type="scientific">Camellia lanceoleosa</name>
    <dbReference type="NCBI Taxonomy" id="1840588"/>
    <lineage>
        <taxon>Eukaryota</taxon>
        <taxon>Viridiplantae</taxon>
        <taxon>Streptophyta</taxon>
        <taxon>Embryophyta</taxon>
        <taxon>Tracheophyta</taxon>
        <taxon>Spermatophyta</taxon>
        <taxon>Magnoliopsida</taxon>
        <taxon>eudicotyledons</taxon>
        <taxon>Gunneridae</taxon>
        <taxon>Pentapetalae</taxon>
        <taxon>asterids</taxon>
        <taxon>Ericales</taxon>
        <taxon>Theaceae</taxon>
        <taxon>Camellia</taxon>
    </lineage>
</organism>
<evidence type="ECO:0000313" key="1">
    <source>
        <dbReference type="EMBL" id="KAI7993531.1"/>
    </source>
</evidence>
<protein>
    <submittedName>
        <fullName evidence="1">Uncharacterized protein</fullName>
    </submittedName>
</protein>
<sequence length="49" mass="5707">MLVLLLLLRAPRMLPGTSLARLDKFISSTKCIHIYIQRNKTFICLFPME</sequence>
<dbReference type="Proteomes" id="UP001060215">
    <property type="component" value="Chromosome 12"/>
</dbReference>
<comment type="caution">
    <text evidence="1">The sequence shown here is derived from an EMBL/GenBank/DDBJ whole genome shotgun (WGS) entry which is preliminary data.</text>
</comment>